<keyword evidence="2 5" id="KW-0732">Signal</keyword>
<dbReference type="PROSITE" id="PS00523">
    <property type="entry name" value="SULFATASE_1"/>
    <property type="match status" value="1"/>
</dbReference>
<dbReference type="AlphaFoldDB" id="A0A448YUQ2"/>
<keyword evidence="4" id="KW-0325">Glycoprotein</keyword>
<name>A0A448YUQ2_9STRA</name>
<feature type="chain" id="PRO_5019182393" description="Sulfatase N-terminal domain-containing protein" evidence="5">
    <location>
        <begin position="18"/>
        <end position="640"/>
    </location>
</feature>
<keyword evidence="3" id="KW-0378">Hydrolase</keyword>
<feature type="domain" description="Sulfatase N-terminal" evidence="6">
    <location>
        <begin position="45"/>
        <end position="388"/>
    </location>
</feature>
<evidence type="ECO:0000256" key="2">
    <source>
        <dbReference type="ARBA" id="ARBA00022729"/>
    </source>
</evidence>
<dbReference type="CDD" id="cd16147">
    <property type="entry name" value="G6S"/>
    <property type="match status" value="1"/>
</dbReference>
<dbReference type="Pfam" id="PF00884">
    <property type="entry name" value="Sulfatase"/>
    <property type="match status" value="1"/>
</dbReference>
<evidence type="ECO:0000256" key="3">
    <source>
        <dbReference type="ARBA" id="ARBA00022801"/>
    </source>
</evidence>
<reference evidence="7 8" key="1">
    <citation type="submission" date="2019-01" db="EMBL/GenBank/DDBJ databases">
        <authorList>
            <person name="Ferrante I. M."/>
        </authorList>
    </citation>
    <scope>NUCLEOTIDE SEQUENCE [LARGE SCALE GENOMIC DNA]</scope>
    <source>
        <strain evidence="7 8">B856</strain>
    </source>
</reference>
<organism evidence="7 8">
    <name type="scientific">Pseudo-nitzschia multistriata</name>
    <dbReference type="NCBI Taxonomy" id="183589"/>
    <lineage>
        <taxon>Eukaryota</taxon>
        <taxon>Sar</taxon>
        <taxon>Stramenopiles</taxon>
        <taxon>Ochrophyta</taxon>
        <taxon>Bacillariophyta</taxon>
        <taxon>Bacillariophyceae</taxon>
        <taxon>Bacillariophycidae</taxon>
        <taxon>Bacillariales</taxon>
        <taxon>Bacillariaceae</taxon>
        <taxon>Pseudo-nitzschia</taxon>
    </lineage>
</organism>
<gene>
    <name evidence="7" type="ORF">PSNMU_V1.4_AUG-EV-PASAV3_0000560</name>
</gene>
<dbReference type="Gene3D" id="3.40.720.10">
    <property type="entry name" value="Alkaline Phosphatase, subunit A"/>
    <property type="match status" value="1"/>
</dbReference>
<dbReference type="OrthoDB" id="39084at2759"/>
<dbReference type="InterPro" id="IPR000917">
    <property type="entry name" value="Sulfatase_N"/>
</dbReference>
<feature type="signal peptide" evidence="5">
    <location>
        <begin position="1"/>
        <end position="17"/>
    </location>
</feature>
<keyword evidence="8" id="KW-1185">Reference proteome</keyword>
<proteinExistence type="inferred from homology"/>
<evidence type="ECO:0000313" key="8">
    <source>
        <dbReference type="Proteomes" id="UP000291116"/>
    </source>
</evidence>
<evidence type="ECO:0000313" key="7">
    <source>
        <dbReference type="EMBL" id="VEU33512.1"/>
    </source>
</evidence>
<sequence>MVLFLLLCTAITVTVVANSYIDEVDSSSSSRTRPLNEGGIDATPKNIILFMTDDQDVTANSIDPSIMPKLNRLFREGGMEFSNYYVSTGLCCPSRATILRGQYCHNTEVFDNGDMNNSTYQSGGWSKFLDTGLENETIATLLQSAGYETAMVGKYMNGYNVYDEKAGLHKPPGWDHWMGLLKCFNFYGPIFSDNGERILKTNKTVYQTDFIRDWVLDFLTKKRDSSKPFFLMVTPFAPHTPSTPAKRHEHLFSDAIFPRYDSFNPSDDVQQQRPAWIKDIPPLTQEQIDGMDNFYRNRLRSLQAVDEALESITETLEFLGLTDDTFFIYTSDNGQHFGDHRIPAGKRQAYETDVLVPFLIRGPGIQKGSKSSQIVQSVDLGPTFLDVATRSNQYNKRSKGKILKSTYPMDGKSIMPIMTANSLGTSEVNDFRWAALLEMYSGSSNIGERYKDIKGYYQNHMYPNTYQAVRVIHGPADWARGANLLYVEWCTGEQELYNMTVDPHQIHNLATSNDPDDIIPLLDKLNRVVATLGNCKGTECYELRGQHIHALLEDNFNDTSGLKRILKKGAMQSSIRKRIPCHDPIKATGDKRNDMNLGRKSFAYDLYVPEPFVYGFPFSDGDNLSEELLQIWNEHEHYFH</sequence>
<accession>A0A448YUQ2</accession>
<evidence type="ECO:0000256" key="4">
    <source>
        <dbReference type="ARBA" id="ARBA00023180"/>
    </source>
</evidence>
<evidence type="ECO:0000256" key="5">
    <source>
        <dbReference type="SAM" id="SignalP"/>
    </source>
</evidence>
<dbReference type="GO" id="GO:0016787">
    <property type="term" value="F:hydrolase activity"/>
    <property type="evidence" value="ECO:0007669"/>
    <property type="project" value="UniProtKB-KW"/>
</dbReference>
<protein>
    <recommendedName>
        <fullName evidence="6">Sulfatase N-terminal domain-containing protein</fullName>
    </recommendedName>
</protein>
<dbReference type="PANTHER" id="PTHR43108:SF8">
    <property type="entry name" value="SD21168P"/>
    <property type="match status" value="1"/>
</dbReference>
<evidence type="ECO:0000259" key="6">
    <source>
        <dbReference type="Pfam" id="PF00884"/>
    </source>
</evidence>
<comment type="similarity">
    <text evidence="1">Belongs to the sulfatase family.</text>
</comment>
<evidence type="ECO:0000256" key="1">
    <source>
        <dbReference type="ARBA" id="ARBA00008779"/>
    </source>
</evidence>
<dbReference type="PANTHER" id="PTHR43108">
    <property type="entry name" value="N-ACETYLGLUCOSAMINE-6-SULFATASE FAMILY MEMBER"/>
    <property type="match status" value="1"/>
</dbReference>
<dbReference type="InterPro" id="IPR017850">
    <property type="entry name" value="Alkaline_phosphatase_core_sf"/>
</dbReference>
<dbReference type="InterPro" id="IPR024607">
    <property type="entry name" value="Sulfatase_CS"/>
</dbReference>
<dbReference type="EMBL" id="CAACVS010000002">
    <property type="protein sequence ID" value="VEU33512.1"/>
    <property type="molecule type" value="Genomic_DNA"/>
</dbReference>
<dbReference type="SUPFAM" id="SSF53649">
    <property type="entry name" value="Alkaline phosphatase-like"/>
    <property type="match status" value="1"/>
</dbReference>
<dbReference type="Proteomes" id="UP000291116">
    <property type="component" value="Unassembled WGS sequence"/>
</dbReference>